<feature type="transmembrane region" description="Helical" evidence="2">
    <location>
        <begin position="156"/>
        <end position="175"/>
    </location>
</feature>
<dbReference type="GO" id="GO:0032259">
    <property type="term" value="P:methylation"/>
    <property type="evidence" value="ECO:0007669"/>
    <property type="project" value="UniProtKB-KW"/>
</dbReference>
<organism evidence="3 4">
    <name type="scientific">Allocatelliglobosispora scoriae</name>
    <dbReference type="NCBI Taxonomy" id="643052"/>
    <lineage>
        <taxon>Bacteria</taxon>
        <taxon>Bacillati</taxon>
        <taxon>Actinomycetota</taxon>
        <taxon>Actinomycetes</taxon>
        <taxon>Micromonosporales</taxon>
        <taxon>Micromonosporaceae</taxon>
        <taxon>Allocatelliglobosispora</taxon>
    </lineage>
</organism>
<proteinExistence type="predicted"/>
<feature type="compositionally biased region" description="Basic residues" evidence="1">
    <location>
        <begin position="366"/>
        <end position="383"/>
    </location>
</feature>
<dbReference type="RefSeq" id="WP_184831234.1">
    <property type="nucleotide sequence ID" value="NZ_JACHMN010000001.1"/>
</dbReference>
<keyword evidence="3" id="KW-0489">Methyltransferase</keyword>
<comment type="caution">
    <text evidence="3">The sequence shown here is derived from an EMBL/GenBank/DDBJ whole genome shotgun (WGS) entry which is preliminary data.</text>
</comment>
<name>A0A841BII0_9ACTN</name>
<keyword evidence="3" id="KW-0808">Transferase</keyword>
<evidence type="ECO:0000256" key="1">
    <source>
        <dbReference type="SAM" id="MobiDB-lite"/>
    </source>
</evidence>
<evidence type="ECO:0000256" key="2">
    <source>
        <dbReference type="SAM" id="Phobius"/>
    </source>
</evidence>
<feature type="transmembrane region" description="Helical" evidence="2">
    <location>
        <begin position="39"/>
        <end position="66"/>
    </location>
</feature>
<feature type="transmembrane region" description="Helical" evidence="2">
    <location>
        <begin position="6"/>
        <end position="27"/>
    </location>
</feature>
<evidence type="ECO:0000313" key="4">
    <source>
        <dbReference type="Proteomes" id="UP000587527"/>
    </source>
</evidence>
<dbReference type="EMBL" id="JACHMN010000001">
    <property type="protein sequence ID" value="MBB5866996.1"/>
    <property type="molecule type" value="Genomic_DNA"/>
</dbReference>
<protein>
    <submittedName>
        <fullName evidence="3">Protein-S-isoprenylcysteine O-methyltransferase Ste14</fullName>
    </submittedName>
</protein>
<dbReference type="Gene3D" id="1.20.120.1630">
    <property type="match status" value="1"/>
</dbReference>
<feature type="transmembrane region" description="Helical" evidence="2">
    <location>
        <begin position="195"/>
        <end position="216"/>
    </location>
</feature>
<dbReference type="Proteomes" id="UP000587527">
    <property type="component" value="Unassembled WGS sequence"/>
</dbReference>
<feature type="transmembrane region" description="Helical" evidence="2">
    <location>
        <begin position="72"/>
        <end position="91"/>
    </location>
</feature>
<keyword evidence="2" id="KW-0472">Membrane</keyword>
<reference evidence="3 4" key="1">
    <citation type="submission" date="2020-08" db="EMBL/GenBank/DDBJ databases">
        <title>Sequencing the genomes of 1000 actinobacteria strains.</title>
        <authorList>
            <person name="Klenk H.-P."/>
        </authorList>
    </citation>
    <scope>NUCLEOTIDE SEQUENCE [LARGE SCALE GENOMIC DNA]</scope>
    <source>
        <strain evidence="3 4">DSM 45362</strain>
    </source>
</reference>
<keyword evidence="2" id="KW-0812">Transmembrane</keyword>
<accession>A0A841BII0</accession>
<feature type="region of interest" description="Disordered" evidence="1">
    <location>
        <begin position="359"/>
        <end position="435"/>
    </location>
</feature>
<evidence type="ECO:0000313" key="3">
    <source>
        <dbReference type="EMBL" id="MBB5866996.1"/>
    </source>
</evidence>
<feature type="compositionally biased region" description="Basic residues" evidence="1">
    <location>
        <begin position="402"/>
        <end position="425"/>
    </location>
</feature>
<keyword evidence="4" id="KW-1185">Reference proteome</keyword>
<dbReference type="GO" id="GO:0008168">
    <property type="term" value="F:methyltransferase activity"/>
    <property type="evidence" value="ECO:0007669"/>
    <property type="project" value="UniProtKB-KW"/>
</dbReference>
<gene>
    <name evidence="3" type="ORF">F4553_000375</name>
</gene>
<feature type="transmembrane region" description="Helical" evidence="2">
    <location>
        <begin position="98"/>
        <end position="116"/>
    </location>
</feature>
<sequence>MTAVGWLRYAVLLAPLALLAVAGLLGGRTPQDRRREWGAALLAGAAAAIGLAALHHLALVFGWWRYAAVEGSIWGLPVDLWLGWSVLWGAVPVFVRRVPVPVLLAVLAWVDVLAMPRLSPLVVLGDRWLLGEAAGLALVALPVLLLGRWTVTRRRLAARATLQVAVFGGLSMWLLPTVAITLGDGSWDHLLALPAPWLAVIAQVALLLALPGLSAVREFATRGGGTPFPWDPPQRLVTTGPYAYVANPMQLSCSASTLLIAALTHSLSTVGAAAMTVAFSVAIAAVHERDDLTVRLGAPWLAYREHVRDWLPRTTPHVTAEATLFLARACDPCDQTRVFVEGRHPVGLRIAAAESYPPGAAPRPVCRPRRPHRRRGRRRRPWTRARGPGLGDRGVAAAPSGARRRRATPRRRPGAGGHHPRKLCGARRAAWTEEPGSCAERAALPGLRSEATREGSA</sequence>
<keyword evidence="2" id="KW-1133">Transmembrane helix</keyword>
<dbReference type="AlphaFoldDB" id="A0A841BII0"/>
<feature type="transmembrane region" description="Helical" evidence="2">
    <location>
        <begin position="128"/>
        <end position="149"/>
    </location>
</feature>